<feature type="compositionally biased region" description="Basic and acidic residues" evidence="1">
    <location>
        <begin position="257"/>
        <end position="266"/>
    </location>
</feature>
<evidence type="ECO:0000256" key="1">
    <source>
        <dbReference type="SAM" id="MobiDB-lite"/>
    </source>
</evidence>
<accession>A0A2V1E5M3</accession>
<keyword evidence="3" id="KW-1185">Reference proteome</keyword>
<dbReference type="EMBL" id="KZ805317">
    <property type="protein sequence ID" value="PVI04974.1"/>
    <property type="molecule type" value="Genomic_DNA"/>
</dbReference>
<dbReference type="AlphaFoldDB" id="A0A2V1E5M3"/>
<proteinExistence type="predicted"/>
<evidence type="ECO:0000313" key="3">
    <source>
        <dbReference type="Proteomes" id="UP000244855"/>
    </source>
</evidence>
<evidence type="ECO:0000313" key="2">
    <source>
        <dbReference type="EMBL" id="PVI04974.1"/>
    </source>
</evidence>
<reference evidence="2 3" key="1">
    <citation type="journal article" date="2018" name="Sci. Rep.">
        <title>Comparative genomics provides insights into the lifestyle and reveals functional heterogeneity of dark septate endophytic fungi.</title>
        <authorList>
            <person name="Knapp D.G."/>
            <person name="Nemeth J.B."/>
            <person name="Barry K."/>
            <person name="Hainaut M."/>
            <person name="Henrissat B."/>
            <person name="Johnson J."/>
            <person name="Kuo A."/>
            <person name="Lim J.H.P."/>
            <person name="Lipzen A."/>
            <person name="Nolan M."/>
            <person name="Ohm R.A."/>
            <person name="Tamas L."/>
            <person name="Grigoriev I.V."/>
            <person name="Spatafora J.W."/>
            <person name="Nagy L.G."/>
            <person name="Kovacs G.M."/>
        </authorList>
    </citation>
    <scope>NUCLEOTIDE SEQUENCE [LARGE SCALE GENOMIC DNA]</scope>
    <source>
        <strain evidence="2 3">DSE2036</strain>
    </source>
</reference>
<feature type="region of interest" description="Disordered" evidence="1">
    <location>
        <begin position="257"/>
        <end position="292"/>
    </location>
</feature>
<dbReference type="Proteomes" id="UP000244855">
    <property type="component" value="Unassembled WGS sequence"/>
</dbReference>
<dbReference type="OrthoDB" id="3778887at2759"/>
<organism evidence="2 3">
    <name type="scientific">Periconia macrospinosa</name>
    <dbReference type="NCBI Taxonomy" id="97972"/>
    <lineage>
        <taxon>Eukaryota</taxon>
        <taxon>Fungi</taxon>
        <taxon>Dikarya</taxon>
        <taxon>Ascomycota</taxon>
        <taxon>Pezizomycotina</taxon>
        <taxon>Dothideomycetes</taxon>
        <taxon>Pleosporomycetidae</taxon>
        <taxon>Pleosporales</taxon>
        <taxon>Massarineae</taxon>
        <taxon>Periconiaceae</taxon>
        <taxon>Periconia</taxon>
    </lineage>
</organism>
<feature type="compositionally biased region" description="Basic residues" evidence="1">
    <location>
        <begin position="279"/>
        <end position="292"/>
    </location>
</feature>
<protein>
    <submittedName>
        <fullName evidence="2">Uncharacterized protein</fullName>
    </submittedName>
</protein>
<name>A0A2V1E5M3_9PLEO</name>
<gene>
    <name evidence="2" type="ORF">DM02DRAFT_651144</name>
</gene>
<sequence length="292" mass="33591">MSTKRKRSETSEEGFTLQEIMQIFWIIINTAIEHYGKSSLIRIVNSGRLDRERSSSVPVFTIITNGNKPEKVTATPPTHMTDNFGEREAQRLYTAFKNLNMCDWSVMSSLAPVKDKLAELGAEAEWISVSARKAFLMHAEEEDVEDADNIAHSVLLISDADGKQYIADFTMEQFGWSSDDFFQPQNVYFQRFADSHDWEIASGSWTEDPKQPEERAYVRFVRDLCGTVDWEKLAGQDEKTRLNRLQDEIAQTLKKYINDKREHAPPDEAEGEDGEKGAKLKSKRRKKRRRVS</sequence>